<sequence>MTFFCPSRITNNWALLLNRSSAQLYVLAWTAFVVTTVSIVSLAPEVAFVWALSPASPFTHHCGGANFVRLPLDALPNEIICIPTELFGSTSLDLIVPPIFSAVVVASSACIVRMIGLWEGGDGDEDLD</sequence>
<gene>
    <name evidence="2" type="ORF">KSP40_PGU021057</name>
</gene>
<reference evidence="2 3" key="1">
    <citation type="journal article" date="2022" name="Nat. Plants">
        <title>Genomes of leafy and leafless Platanthera orchids illuminate the evolution of mycoheterotrophy.</title>
        <authorList>
            <person name="Li M.H."/>
            <person name="Liu K.W."/>
            <person name="Li Z."/>
            <person name="Lu H.C."/>
            <person name="Ye Q.L."/>
            <person name="Zhang D."/>
            <person name="Wang J.Y."/>
            <person name="Li Y.F."/>
            <person name="Zhong Z.M."/>
            <person name="Liu X."/>
            <person name="Yu X."/>
            <person name="Liu D.K."/>
            <person name="Tu X.D."/>
            <person name="Liu B."/>
            <person name="Hao Y."/>
            <person name="Liao X.Y."/>
            <person name="Jiang Y.T."/>
            <person name="Sun W.H."/>
            <person name="Chen J."/>
            <person name="Chen Y.Q."/>
            <person name="Ai Y."/>
            <person name="Zhai J.W."/>
            <person name="Wu S.S."/>
            <person name="Zhou Z."/>
            <person name="Hsiao Y.Y."/>
            <person name="Wu W.L."/>
            <person name="Chen Y.Y."/>
            <person name="Lin Y.F."/>
            <person name="Hsu J.L."/>
            <person name="Li C.Y."/>
            <person name="Wang Z.W."/>
            <person name="Zhao X."/>
            <person name="Zhong W.Y."/>
            <person name="Ma X.K."/>
            <person name="Ma L."/>
            <person name="Huang J."/>
            <person name="Chen G.Z."/>
            <person name="Huang M.Z."/>
            <person name="Huang L."/>
            <person name="Peng D.H."/>
            <person name="Luo Y.B."/>
            <person name="Zou S.Q."/>
            <person name="Chen S.P."/>
            <person name="Lan S."/>
            <person name="Tsai W.C."/>
            <person name="Van de Peer Y."/>
            <person name="Liu Z.J."/>
        </authorList>
    </citation>
    <scope>NUCLEOTIDE SEQUENCE [LARGE SCALE GENOMIC DNA]</scope>
    <source>
        <strain evidence="2">Lor288</strain>
    </source>
</reference>
<feature type="transmembrane region" description="Helical" evidence="1">
    <location>
        <begin position="24"/>
        <end position="43"/>
    </location>
</feature>
<evidence type="ECO:0000313" key="3">
    <source>
        <dbReference type="Proteomes" id="UP001412067"/>
    </source>
</evidence>
<name>A0ABR2M777_9ASPA</name>
<keyword evidence="3" id="KW-1185">Reference proteome</keyword>
<keyword evidence="1" id="KW-0472">Membrane</keyword>
<comment type="caution">
    <text evidence="2">The sequence shown here is derived from an EMBL/GenBank/DDBJ whole genome shotgun (WGS) entry which is preliminary data.</text>
</comment>
<evidence type="ECO:0000313" key="2">
    <source>
        <dbReference type="EMBL" id="KAK8959881.1"/>
    </source>
</evidence>
<keyword evidence="1" id="KW-1133">Transmembrane helix</keyword>
<dbReference type="EMBL" id="JBBWWR010000011">
    <property type="protein sequence ID" value="KAK8959881.1"/>
    <property type="molecule type" value="Genomic_DNA"/>
</dbReference>
<organism evidence="2 3">
    <name type="scientific">Platanthera guangdongensis</name>
    <dbReference type="NCBI Taxonomy" id="2320717"/>
    <lineage>
        <taxon>Eukaryota</taxon>
        <taxon>Viridiplantae</taxon>
        <taxon>Streptophyta</taxon>
        <taxon>Embryophyta</taxon>
        <taxon>Tracheophyta</taxon>
        <taxon>Spermatophyta</taxon>
        <taxon>Magnoliopsida</taxon>
        <taxon>Liliopsida</taxon>
        <taxon>Asparagales</taxon>
        <taxon>Orchidaceae</taxon>
        <taxon>Orchidoideae</taxon>
        <taxon>Orchideae</taxon>
        <taxon>Orchidinae</taxon>
        <taxon>Platanthera</taxon>
    </lineage>
</organism>
<proteinExistence type="predicted"/>
<accession>A0ABR2M777</accession>
<dbReference type="PANTHER" id="PTHR34658:SF2">
    <property type="entry name" value="OS01G0151800 PROTEIN"/>
    <property type="match status" value="1"/>
</dbReference>
<protein>
    <submittedName>
        <fullName evidence="2">Uncharacterized protein</fullName>
    </submittedName>
</protein>
<dbReference type="PANTHER" id="PTHR34658">
    <property type="entry name" value="OS01G0151800 PROTEIN"/>
    <property type="match status" value="1"/>
</dbReference>
<dbReference type="Proteomes" id="UP001412067">
    <property type="component" value="Unassembled WGS sequence"/>
</dbReference>
<evidence type="ECO:0000256" key="1">
    <source>
        <dbReference type="SAM" id="Phobius"/>
    </source>
</evidence>
<keyword evidence="1" id="KW-0812">Transmembrane</keyword>
<feature type="transmembrane region" description="Helical" evidence="1">
    <location>
        <begin position="94"/>
        <end position="112"/>
    </location>
</feature>